<feature type="compositionally biased region" description="Basic and acidic residues" evidence="1">
    <location>
        <begin position="233"/>
        <end position="248"/>
    </location>
</feature>
<evidence type="ECO:0000313" key="3">
    <source>
        <dbReference type="Proteomes" id="UP000030669"/>
    </source>
</evidence>
<proteinExistence type="predicted"/>
<feature type="compositionally biased region" description="Polar residues" evidence="1">
    <location>
        <begin position="84"/>
        <end position="96"/>
    </location>
</feature>
<feature type="compositionally biased region" description="Basic and acidic residues" evidence="1">
    <location>
        <begin position="166"/>
        <end position="205"/>
    </location>
</feature>
<feature type="compositionally biased region" description="Polar residues" evidence="1">
    <location>
        <begin position="206"/>
        <end position="232"/>
    </location>
</feature>
<dbReference type="OrthoDB" id="2971908at2759"/>
<dbReference type="KEGG" id="gtr:GLOTRDRAFT_113088"/>
<dbReference type="HOGENOM" id="CLU_758754_0_0_1"/>
<name>S7QKV7_GLOTA</name>
<gene>
    <name evidence="2" type="ORF">GLOTRDRAFT_113088</name>
</gene>
<sequence>MRPPSLSLQLRTRADAANALTARFYSDLAAPEPSQNGPLRRVGSRAPIANMFGDISIQNVSQTPTKRIVPAPAPAGQWKPNPRYSIQKQSGTSTLASRLAHRRVSEGANNPTTSEARYPASQASLGRPTGPLAGEPSPSLGRLQLQRRSDQLRKEAPIASGWNNSRSREGKEGGRSDRAPAQGRRNDASTKTRTTSIRDDADTKEQSPSSSRLTMQRRSELSPSASVTQSVTKPDDDEKPVVPTTERKLLPSPSLVKLDSNALDSLFSQPAIEETATIPFRASSNSKADQSPRLQSLLEQNAGDYSRYLPAHFHSQLIDSQQLGSVGYAEFALARQRSARLASKRTALDVVKRYSGNVKDARSSL</sequence>
<protein>
    <submittedName>
        <fullName evidence="2">Uncharacterized protein</fullName>
    </submittedName>
</protein>
<dbReference type="OMA" id="VGKFPGT"/>
<accession>S7QKV7</accession>
<evidence type="ECO:0000256" key="1">
    <source>
        <dbReference type="SAM" id="MobiDB-lite"/>
    </source>
</evidence>
<feature type="region of interest" description="Disordered" evidence="1">
    <location>
        <begin position="63"/>
        <end position="248"/>
    </location>
</feature>
<dbReference type="EMBL" id="KB469296">
    <property type="protein sequence ID" value="EPQ60461.1"/>
    <property type="molecule type" value="Genomic_DNA"/>
</dbReference>
<dbReference type="AlphaFoldDB" id="S7QKV7"/>
<keyword evidence="3" id="KW-1185">Reference proteome</keyword>
<evidence type="ECO:0000313" key="2">
    <source>
        <dbReference type="EMBL" id="EPQ60461.1"/>
    </source>
</evidence>
<feature type="compositionally biased region" description="Basic and acidic residues" evidence="1">
    <location>
        <begin position="147"/>
        <end position="156"/>
    </location>
</feature>
<feature type="compositionally biased region" description="Low complexity" evidence="1">
    <location>
        <begin position="137"/>
        <end position="146"/>
    </location>
</feature>
<organism evidence="2 3">
    <name type="scientific">Gloeophyllum trabeum (strain ATCC 11539 / FP-39264 / Madison 617)</name>
    <name type="common">Brown rot fungus</name>
    <dbReference type="NCBI Taxonomy" id="670483"/>
    <lineage>
        <taxon>Eukaryota</taxon>
        <taxon>Fungi</taxon>
        <taxon>Dikarya</taxon>
        <taxon>Basidiomycota</taxon>
        <taxon>Agaricomycotina</taxon>
        <taxon>Agaricomycetes</taxon>
        <taxon>Gloeophyllales</taxon>
        <taxon>Gloeophyllaceae</taxon>
        <taxon>Gloeophyllum</taxon>
    </lineage>
</organism>
<dbReference type="RefSeq" id="XP_007860864.1">
    <property type="nucleotide sequence ID" value="XM_007862673.1"/>
</dbReference>
<dbReference type="Proteomes" id="UP000030669">
    <property type="component" value="Unassembled WGS sequence"/>
</dbReference>
<dbReference type="GeneID" id="19299662"/>
<reference evidence="2 3" key="1">
    <citation type="journal article" date="2012" name="Science">
        <title>The Paleozoic origin of enzymatic lignin decomposition reconstructed from 31 fungal genomes.</title>
        <authorList>
            <person name="Floudas D."/>
            <person name="Binder M."/>
            <person name="Riley R."/>
            <person name="Barry K."/>
            <person name="Blanchette R.A."/>
            <person name="Henrissat B."/>
            <person name="Martinez A.T."/>
            <person name="Otillar R."/>
            <person name="Spatafora J.W."/>
            <person name="Yadav J.S."/>
            <person name="Aerts A."/>
            <person name="Benoit I."/>
            <person name="Boyd A."/>
            <person name="Carlson A."/>
            <person name="Copeland A."/>
            <person name="Coutinho P.M."/>
            <person name="de Vries R.P."/>
            <person name="Ferreira P."/>
            <person name="Findley K."/>
            <person name="Foster B."/>
            <person name="Gaskell J."/>
            <person name="Glotzer D."/>
            <person name="Gorecki P."/>
            <person name="Heitman J."/>
            <person name="Hesse C."/>
            <person name="Hori C."/>
            <person name="Igarashi K."/>
            <person name="Jurgens J.A."/>
            <person name="Kallen N."/>
            <person name="Kersten P."/>
            <person name="Kohler A."/>
            <person name="Kuees U."/>
            <person name="Kumar T.K.A."/>
            <person name="Kuo A."/>
            <person name="LaButti K."/>
            <person name="Larrondo L.F."/>
            <person name="Lindquist E."/>
            <person name="Ling A."/>
            <person name="Lombard V."/>
            <person name="Lucas S."/>
            <person name="Lundell T."/>
            <person name="Martin R."/>
            <person name="McLaughlin D.J."/>
            <person name="Morgenstern I."/>
            <person name="Morin E."/>
            <person name="Murat C."/>
            <person name="Nagy L.G."/>
            <person name="Nolan M."/>
            <person name="Ohm R.A."/>
            <person name="Patyshakuliyeva A."/>
            <person name="Rokas A."/>
            <person name="Ruiz-Duenas F.J."/>
            <person name="Sabat G."/>
            <person name="Salamov A."/>
            <person name="Samejima M."/>
            <person name="Schmutz J."/>
            <person name="Slot J.C."/>
            <person name="St John F."/>
            <person name="Stenlid J."/>
            <person name="Sun H."/>
            <person name="Sun S."/>
            <person name="Syed K."/>
            <person name="Tsang A."/>
            <person name="Wiebenga A."/>
            <person name="Young D."/>
            <person name="Pisabarro A."/>
            <person name="Eastwood D.C."/>
            <person name="Martin F."/>
            <person name="Cullen D."/>
            <person name="Grigoriev I.V."/>
            <person name="Hibbett D.S."/>
        </authorList>
    </citation>
    <scope>NUCLEOTIDE SEQUENCE [LARGE SCALE GENOMIC DNA]</scope>
    <source>
        <strain evidence="2 3">ATCC 11539</strain>
    </source>
</reference>